<evidence type="ECO:0000313" key="3">
    <source>
        <dbReference type="EMBL" id="OAQ69733.1"/>
    </source>
</evidence>
<keyword evidence="2" id="KW-1133">Transmembrane helix</keyword>
<keyword evidence="3" id="KW-0808">Transferase</keyword>
<organism evidence="3 4">
    <name type="scientific">Pochonia chlamydosporia 170</name>
    <dbReference type="NCBI Taxonomy" id="1380566"/>
    <lineage>
        <taxon>Eukaryota</taxon>
        <taxon>Fungi</taxon>
        <taxon>Dikarya</taxon>
        <taxon>Ascomycota</taxon>
        <taxon>Pezizomycotina</taxon>
        <taxon>Sordariomycetes</taxon>
        <taxon>Hypocreomycetidae</taxon>
        <taxon>Hypocreales</taxon>
        <taxon>Clavicipitaceae</taxon>
        <taxon>Pochonia</taxon>
    </lineage>
</organism>
<keyword evidence="4" id="KW-1185">Reference proteome</keyword>
<sequence length="370" mass="42829">MIFKDAVSPRRRTALIRKAYRNTPLISTIAIIIFLVYCFRVQLHQFIDYARQTNPWSGQRQIEQAFTPTDTELACLHGSSTNQTDAIPNVVRFIYIFTEPLARKHGIQFDFINYLAVRSAIVSLKPDAIYLHYAFISPSGSTIKSKFDPTSNPWIRRLRNDIHLVQHTIENPYGQPIPHIADVMRLQILRDNGGIYLDTDSFALKPFTSILNPPRPHDVVLGYEGGNRWGMCNAVIAARKNSTFIHDWLNEYMTGKPHREWNYRSVLFPKELADRKPDDVCALSPSAFFWPTWTWGHVTWMHETLSEKEAKYWEGEIERNGGALFDGQLAYHAWNQMAATRYLDGLSPGVVRTKDTRFNLLMRRFLEHDL</sequence>
<proteinExistence type="inferred from homology"/>
<name>A0A179FXF3_METCM</name>
<dbReference type="EMBL" id="LSBJ02000002">
    <property type="protein sequence ID" value="OAQ69733.1"/>
    <property type="molecule type" value="Genomic_DNA"/>
</dbReference>
<dbReference type="PANTHER" id="PTHR46830">
    <property type="entry name" value="TRANSFERASE, PUTATIVE-RELATED"/>
    <property type="match status" value="1"/>
</dbReference>
<dbReference type="OrthoDB" id="409543at2759"/>
<comment type="caution">
    <text evidence="3">The sequence shown here is derived from an EMBL/GenBank/DDBJ whole genome shotgun (WGS) entry which is preliminary data.</text>
</comment>
<dbReference type="GeneID" id="28845985"/>
<evidence type="ECO:0000256" key="2">
    <source>
        <dbReference type="SAM" id="Phobius"/>
    </source>
</evidence>
<comment type="similarity">
    <text evidence="1">Belongs to the glycosyltransferase 32 family.</text>
</comment>
<dbReference type="STRING" id="1380566.A0A179FXF3"/>
<dbReference type="KEGG" id="pchm:VFPPC_02322"/>
<keyword evidence="2" id="KW-0472">Membrane</keyword>
<dbReference type="Proteomes" id="UP000078397">
    <property type="component" value="Unassembled WGS sequence"/>
</dbReference>
<dbReference type="Gene3D" id="3.90.550.20">
    <property type="match status" value="1"/>
</dbReference>
<evidence type="ECO:0000313" key="4">
    <source>
        <dbReference type="Proteomes" id="UP000078397"/>
    </source>
</evidence>
<dbReference type="RefSeq" id="XP_018146270.1">
    <property type="nucleotide sequence ID" value="XM_018281991.1"/>
</dbReference>
<gene>
    <name evidence="3" type="ORF">VFPPC_02322</name>
</gene>
<dbReference type="Pfam" id="PF04488">
    <property type="entry name" value="Gly_transf_sug"/>
    <property type="match status" value="1"/>
</dbReference>
<keyword evidence="2" id="KW-0812">Transmembrane</keyword>
<evidence type="ECO:0000256" key="1">
    <source>
        <dbReference type="ARBA" id="ARBA00009003"/>
    </source>
</evidence>
<dbReference type="GO" id="GO:0016740">
    <property type="term" value="F:transferase activity"/>
    <property type="evidence" value="ECO:0007669"/>
    <property type="project" value="UniProtKB-KW"/>
</dbReference>
<protein>
    <submittedName>
        <fullName evidence="3">Glycosyl transferase</fullName>
    </submittedName>
</protein>
<accession>A0A179FXF3</accession>
<dbReference type="InterPro" id="IPR029044">
    <property type="entry name" value="Nucleotide-diphossugar_trans"/>
</dbReference>
<dbReference type="AlphaFoldDB" id="A0A179FXF3"/>
<dbReference type="SUPFAM" id="SSF53448">
    <property type="entry name" value="Nucleotide-diphospho-sugar transferases"/>
    <property type="match status" value="1"/>
</dbReference>
<dbReference type="PANTHER" id="PTHR46830:SF2">
    <property type="entry name" value="ALPHA-1,4-N-ACETYLGLUCOSAMINYLTRANSFERASE"/>
    <property type="match status" value="1"/>
</dbReference>
<reference evidence="3 4" key="1">
    <citation type="journal article" date="2016" name="PLoS Pathog.">
        <title>Biosynthesis of antibiotic leucinostatins in bio-control fungus Purpureocillium lilacinum and their inhibition on phytophthora revealed by genome mining.</title>
        <authorList>
            <person name="Wang G."/>
            <person name="Liu Z."/>
            <person name="Lin R."/>
            <person name="Li E."/>
            <person name="Mao Z."/>
            <person name="Ling J."/>
            <person name="Yang Y."/>
            <person name="Yin W.B."/>
            <person name="Xie B."/>
        </authorList>
    </citation>
    <scope>NUCLEOTIDE SEQUENCE [LARGE SCALE GENOMIC DNA]</scope>
    <source>
        <strain evidence="3">170</strain>
    </source>
</reference>
<dbReference type="InterPro" id="IPR007577">
    <property type="entry name" value="GlycoTrfase_DXD_sugar-bd_CS"/>
</dbReference>
<dbReference type="GO" id="GO:1901135">
    <property type="term" value="P:carbohydrate derivative metabolic process"/>
    <property type="evidence" value="ECO:0007669"/>
    <property type="project" value="UniProtKB-ARBA"/>
</dbReference>
<feature type="transmembrane region" description="Helical" evidence="2">
    <location>
        <begin position="20"/>
        <end position="37"/>
    </location>
</feature>